<accession>A0A7I8X963</accession>
<dbReference type="OrthoDB" id="1055148at2759"/>
<keyword evidence="7" id="KW-0349">Heme</keyword>
<dbReference type="GO" id="GO:0006805">
    <property type="term" value="P:xenobiotic metabolic process"/>
    <property type="evidence" value="ECO:0007669"/>
    <property type="project" value="TreeGrafter"/>
</dbReference>
<dbReference type="InterPro" id="IPR002401">
    <property type="entry name" value="Cyt_P450_E_grp-I"/>
</dbReference>
<dbReference type="AlphaFoldDB" id="A0A7I8X963"/>
<proteinExistence type="inferred from homology"/>
<evidence type="ECO:0000256" key="2">
    <source>
        <dbReference type="ARBA" id="ARBA00010617"/>
    </source>
</evidence>
<dbReference type="InterPro" id="IPR001128">
    <property type="entry name" value="Cyt_P450"/>
</dbReference>
<dbReference type="GO" id="GO:0005737">
    <property type="term" value="C:cytoplasm"/>
    <property type="evidence" value="ECO:0007669"/>
    <property type="project" value="TreeGrafter"/>
</dbReference>
<evidence type="ECO:0000256" key="3">
    <source>
        <dbReference type="ARBA" id="ARBA00022723"/>
    </source>
</evidence>
<dbReference type="PANTHER" id="PTHR24300:SF375">
    <property type="entry name" value="CYTOCHROME P450 FAMILY"/>
    <property type="match status" value="1"/>
</dbReference>
<keyword evidence="5 7" id="KW-0408">Iron</keyword>
<dbReference type="GO" id="GO:0006082">
    <property type="term" value="P:organic acid metabolic process"/>
    <property type="evidence" value="ECO:0007669"/>
    <property type="project" value="TreeGrafter"/>
</dbReference>
<protein>
    <submittedName>
        <fullName evidence="8">(pine wood nematode) hypothetical protein</fullName>
    </submittedName>
</protein>
<comment type="similarity">
    <text evidence="2">Belongs to the cytochrome P450 family.</text>
</comment>
<evidence type="ECO:0000313" key="8">
    <source>
        <dbReference type="EMBL" id="CAD5228767.1"/>
    </source>
</evidence>
<evidence type="ECO:0000313" key="9">
    <source>
        <dbReference type="Proteomes" id="UP000659654"/>
    </source>
</evidence>
<evidence type="ECO:0000256" key="6">
    <source>
        <dbReference type="ARBA" id="ARBA00023033"/>
    </source>
</evidence>
<gene>
    <name evidence="8" type="ORF">BXYJ_LOCUS10609</name>
</gene>
<dbReference type="InterPro" id="IPR050182">
    <property type="entry name" value="Cytochrome_P450_fam2"/>
</dbReference>
<dbReference type="GO" id="GO:0020037">
    <property type="term" value="F:heme binding"/>
    <property type="evidence" value="ECO:0007669"/>
    <property type="project" value="InterPro"/>
</dbReference>
<comment type="caution">
    <text evidence="8">The sequence shown here is derived from an EMBL/GenBank/DDBJ whole genome shotgun (WGS) entry which is preliminary data.</text>
</comment>
<dbReference type="EMBL" id="CAJFDI010000004">
    <property type="protein sequence ID" value="CAD5228767.1"/>
    <property type="molecule type" value="Genomic_DNA"/>
</dbReference>
<dbReference type="PRINTS" id="PR00463">
    <property type="entry name" value="EP450I"/>
</dbReference>
<comment type="cofactor">
    <cofactor evidence="1 7">
        <name>heme</name>
        <dbReference type="ChEBI" id="CHEBI:30413"/>
    </cofactor>
</comment>
<organism evidence="8 9">
    <name type="scientific">Bursaphelenchus xylophilus</name>
    <name type="common">Pinewood nematode worm</name>
    <name type="synonym">Aphelenchoides xylophilus</name>
    <dbReference type="NCBI Taxonomy" id="6326"/>
    <lineage>
        <taxon>Eukaryota</taxon>
        <taxon>Metazoa</taxon>
        <taxon>Ecdysozoa</taxon>
        <taxon>Nematoda</taxon>
        <taxon>Chromadorea</taxon>
        <taxon>Rhabditida</taxon>
        <taxon>Tylenchina</taxon>
        <taxon>Tylenchomorpha</taxon>
        <taxon>Aphelenchoidea</taxon>
        <taxon>Aphelenchoididae</taxon>
        <taxon>Bursaphelenchus</taxon>
    </lineage>
</organism>
<dbReference type="Proteomes" id="UP000582659">
    <property type="component" value="Unassembled WGS sequence"/>
</dbReference>
<dbReference type="Gene3D" id="1.10.630.10">
    <property type="entry name" value="Cytochrome P450"/>
    <property type="match status" value="1"/>
</dbReference>
<sequence>MPAPNFIKNRASHFEHFPCCFDIPLALSAFYTPHNLKGATCMLRGKNQGGERAATIVPLLSAGSSVDLHPPILLLIAVYLFYNLYWKRRNLPPGPTPWPIFGNLLQAALQPPPNAFLAWKKKYGSVFTYWRADMPTIMLTDYASIEHVLLKLPETVVDRVPMHSFNDKYRSGDHGVLFISGPEWRNSRRNTLRILRDLGMGKNVMQQRMLTEIKDVLRIFTKHSASTEPQDICYDINRAVGNIINSILFGYRFEGAKQEEYDELQRRVNEHVKMLAHPLVMIGTYRIETFEKLPFVNSALKRLQKKALTKFFSGQISEHERKLRFDGDAPNTDFVESYLKQMYKQWEKGDYESFSRDILVSICADLWLAGQESTSNTINWGIAYLANNPGIQERAYQEIQSVVGDRIVTMADRPSLPYLNAIVSESQRIGNVIPALVPRRHHKDIKINGFTIKAGTAIVPQVSAVLYDENVFPNPHNFNPDRFLDENGHYKKIDEFIPFVVGKRSCLGEGLARMELFLFMSNLLARFKFLPANGQIDVTRIWGGTATMKPWKCKVIPRF</sequence>
<evidence type="ECO:0000256" key="5">
    <source>
        <dbReference type="ARBA" id="ARBA00023004"/>
    </source>
</evidence>
<dbReference type="PANTHER" id="PTHR24300">
    <property type="entry name" value="CYTOCHROME P450 508A4-RELATED"/>
    <property type="match status" value="1"/>
</dbReference>
<dbReference type="GO" id="GO:0016712">
    <property type="term" value="F:oxidoreductase activity, acting on paired donors, with incorporation or reduction of molecular oxygen, reduced flavin or flavoprotein as one donor, and incorporation of one atom of oxygen"/>
    <property type="evidence" value="ECO:0007669"/>
    <property type="project" value="TreeGrafter"/>
</dbReference>
<name>A0A7I8X963_BURXY</name>
<evidence type="ECO:0000256" key="1">
    <source>
        <dbReference type="ARBA" id="ARBA00001971"/>
    </source>
</evidence>
<keyword evidence="4" id="KW-0560">Oxidoreductase</keyword>
<keyword evidence="3 7" id="KW-0479">Metal-binding</keyword>
<dbReference type="SUPFAM" id="SSF48264">
    <property type="entry name" value="Cytochrome P450"/>
    <property type="match status" value="1"/>
</dbReference>
<evidence type="ECO:0000256" key="7">
    <source>
        <dbReference type="PIRSR" id="PIRSR602401-1"/>
    </source>
</evidence>
<keyword evidence="6" id="KW-0503">Monooxygenase</keyword>
<dbReference type="CDD" id="cd20617">
    <property type="entry name" value="CYP1_2-like"/>
    <property type="match status" value="1"/>
</dbReference>
<dbReference type="PRINTS" id="PR00385">
    <property type="entry name" value="P450"/>
</dbReference>
<dbReference type="Proteomes" id="UP000659654">
    <property type="component" value="Unassembled WGS sequence"/>
</dbReference>
<dbReference type="EMBL" id="CAJFCV020000004">
    <property type="protein sequence ID" value="CAG9119453.1"/>
    <property type="molecule type" value="Genomic_DNA"/>
</dbReference>
<dbReference type="Pfam" id="PF00067">
    <property type="entry name" value="p450"/>
    <property type="match status" value="1"/>
</dbReference>
<keyword evidence="9" id="KW-1185">Reference proteome</keyword>
<feature type="binding site" description="axial binding residue" evidence="7">
    <location>
        <position position="506"/>
    </location>
    <ligand>
        <name>heme</name>
        <dbReference type="ChEBI" id="CHEBI:30413"/>
    </ligand>
    <ligandPart>
        <name>Fe</name>
        <dbReference type="ChEBI" id="CHEBI:18248"/>
    </ligandPart>
</feature>
<dbReference type="GO" id="GO:0005506">
    <property type="term" value="F:iron ion binding"/>
    <property type="evidence" value="ECO:0007669"/>
    <property type="project" value="InterPro"/>
</dbReference>
<dbReference type="InterPro" id="IPR036396">
    <property type="entry name" value="Cyt_P450_sf"/>
</dbReference>
<dbReference type="FunFam" id="1.10.630.10:FF:000036">
    <property type="entry name" value="CYtochrome P450 family"/>
    <property type="match status" value="1"/>
</dbReference>
<reference evidence="8" key="1">
    <citation type="submission" date="2020-09" db="EMBL/GenBank/DDBJ databases">
        <authorList>
            <person name="Kikuchi T."/>
        </authorList>
    </citation>
    <scope>NUCLEOTIDE SEQUENCE</scope>
    <source>
        <strain evidence="8">Ka4C1</strain>
    </source>
</reference>
<evidence type="ECO:0000256" key="4">
    <source>
        <dbReference type="ARBA" id="ARBA00023002"/>
    </source>
</evidence>
<dbReference type="SMR" id="A0A7I8X963"/>